<feature type="binding site" evidence="15">
    <location>
        <begin position="62"/>
        <end position="64"/>
    </location>
    <ligand>
        <name>S-adenosyl-L-methionine</name>
        <dbReference type="ChEBI" id="CHEBI:59789"/>
        <label>2</label>
    </ligand>
</feature>
<dbReference type="InterPro" id="IPR007197">
    <property type="entry name" value="rSAM"/>
</dbReference>
<keyword evidence="7 14" id="KW-0949">S-adenosyl-L-methionine</keyword>
<dbReference type="SMART" id="SM00729">
    <property type="entry name" value="Elp3"/>
    <property type="match status" value="1"/>
</dbReference>
<dbReference type="Proteomes" id="UP000248614">
    <property type="component" value="Unassembled WGS sequence"/>
</dbReference>
<evidence type="ECO:0000256" key="1">
    <source>
        <dbReference type="ARBA" id="ARBA00004496"/>
    </source>
</evidence>
<feature type="binding site" evidence="15">
    <location>
        <position position="139"/>
    </location>
    <ligand>
        <name>S-adenosyl-L-methionine</name>
        <dbReference type="ChEBI" id="CHEBI:59789"/>
        <label>1</label>
    </ligand>
</feature>
<evidence type="ECO:0000256" key="10">
    <source>
        <dbReference type="ARBA" id="ARBA00023004"/>
    </source>
</evidence>
<feature type="binding site" evidence="15">
    <location>
        <position position="178"/>
    </location>
    <ligand>
        <name>S-adenosyl-L-methionine</name>
        <dbReference type="ChEBI" id="CHEBI:59789"/>
        <label>2</label>
    </ligand>
</feature>
<dbReference type="InterPro" id="IPR004558">
    <property type="entry name" value="Coprogen_oxidase_HemN"/>
</dbReference>
<feature type="binding site" evidence="16">
    <location>
        <position position="60"/>
    </location>
    <ligand>
        <name>[4Fe-4S] cluster</name>
        <dbReference type="ChEBI" id="CHEBI:49883"/>
        <note>4Fe-4S-S-AdoMet</note>
    </ligand>
</feature>
<dbReference type="Pfam" id="PF04055">
    <property type="entry name" value="Radical_SAM"/>
    <property type="match status" value="1"/>
</dbReference>
<comment type="caution">
    <text evidence="18">The sequence shown here is derived from an EMBL/GenBank/DDBJ whole genome shotgun (WGS) entry which is preliminary data.</text>
</comment>
<dbReference type="PIRSF" id="PIRSF000167">
    <property type="entry name" value="HemN"/>
    <property type="match status" value="1"/>
</dbReference>
<dbReference type="PROSITE" id="PS51918">
    <property type="entry name" value="RADICAL_SAM"/>
    <property type="match status" value="1"/>
</dbReference>
<keyword evidence="6 14" id="KW-0963">Cytoplasm</keyword>
<evidence type="ECO:0000259" key="17">
    <source>
        <dbReference type="PROSITE" id="PS51918"/>
    </source>
</evidence>
<dbReference type="GO" id="GO:0006782">
    <property type="term" value="P:protoporphyrinogen IX biosynthetic process"/>
    <property type="evidence" value="ECO:0007669"/>
    <property type="project" value="UniProtKB-UniPathway"/>
</dbReference>
<comment type="pathway">
    <text evidence="2 14">Porphyrin-containing compound metabolism; protoporphyrin-IX biosynthesis; protoporphyrinogen-IX from coproporphyrinogen-III (AdoMet route): step 1/1.</text>
</comment>
<comment type="cofactor">
    <cofactor evidence="14 16">
        <name>[4Fe-4S] cluster</name>
        <dbReference type="ChEBI" id="CHEBI:49883"/>
    </cofactor>
    <text evidence="14 16">Binds 1 [4Fe-4S] cluster. The cluster is coordinated with 3 cysteines and an exchangeable S-adenosyl-L-methionine.</text>
</comment>
<evidence type="ECO:0000313" key="19">
    <source>
        <dbReference type="Proteomes" id="UP000248614"/>
    </source>
</evidence>
<feature type="binding site" evidence="16">
    <location>
        <position position="56"/>
    </location>
    <ligand>
        <name>[4Fe-4S] cluster</name>
        <dbReference type="ChEBI" id="CHEBI:49883"/>
        <note>4Fe-4S-S-AdoMet</note>
    </ligand>
</feature>
<dbReference type="Gene3D" id="3.20.20.70">
    <property type="entry name" value="Aldolase class I"/>
    <property type="match status" value="1"/>
</dbReference>
<comment type="subcellular location">
    <subcellularLocation>
        <location evidence="1 14">Cytoplasm</location>
    </subcellularLocation>
</comment>
<feature type="domain" description="Radical SAM core" evidence="17">
    <location>
        <begin position="41"/>
        <end position="274"/>
    </location>
</feature>
<dbReference type="InterPro" id="IPR058240">
    <property type="entry name" value="rSAM_sf"/>
</dbReference>
<evidence type="ECO:0000256" key="12">
    <source>
        <dbReference type="ARBA" id="ARBA00023244"/>
    </source>
</evidence>
<dbReference type="Gene3D" id="1.10.10.920">
    <property type="match status" value="1"/>
</dbReference>
<dbReference type="EMBL" id="QFNF01000006">
    <property type="protein sequence ID" value="PZO79788.1"/>
    <property type="molecule type" value="Genomic_DNA"/>
</dbReference>
<dbReference type="InterPro" id="IPR006638">
    <property type="entry name" value="Elp3/MiaA/NifB-like_rSAM"/>
</dbReference>
<feature type="binding site" evidence="15">
    <location>
        <position position="323"/>
    </location>
    <ligand>
        <name>S-adenosyl-L-methionine</name>
        <dbReference type="ChEBI" id="CHEBI:59789"/>
        <label>1</label>
    </ligand>
</feature>
<evidence type="ECO:0000256" key="3">
    <source>
        <dbReference type="ARBA" id="ARBA00005493"/>
    </source>
</evidence>
<evidence type="ECO:0000256" key="8">
    <source>
        <dbReference type="ARBA" id="ARBA00022723"/>
    </source>
</evidence>
<evidence type="ECO:0000256" key="7">
    <source>
        <dbReference type="ARBA" id="ARBA00022691"/>
    </source>
</evidence>
<evidence type="ECO:0000256" key="4">
    <source>
        <dbReference type="ARBA" id="ARBA00011245"/>
    </source>
</evidence>
<comment type="similarity">
    <text evidence="3 14">Belongs to the anaerobic coproporphyrinogen-III oxidase family.</text>
</comment>
<sequence>MWPYHPELLAQPVPRYTSYPTAAEFRDTPDAGAMAAALAAVDAAAPVSLYLHIPYCHAICWYCGCNTGAANRSARLAAYIARLHAEIDLVAAGLGARRRIGRIAFGGGSPNAIPATAFTGLVDHLRRAFASDEAVLSVELDPRGFGRDWADVLRATGVTRASLGVQTFEPALQAAIGRVQPQADIVRTVALLRDAGVESINFDLMYGLPGQDVASLAATLDAGLALVPERLAVFGYAHVPHMVARQRRIDARDLPDGAARFAQAAFAHERLTGAGYAAVGFDHFALPGDALARAAIGGTLRRNFQGFTEDRADVLIGLGASAISQFPDRLLQNAKNSGAWHAAIGAGRFATARGIARSPLDRLRGAAIEAILCRGSADLCDLPERAAVRARLHRFERAGLIEWHGTRLRLAAGALPYARSIAAALDAWRAVNDTRFSHAV</sequence>
<comment type="subunit">
    <text evidence="4">Monomer.</text>
</comment>
<dbReference type="EC" id="1.3.98.3" evidence="14"/>
<feature type="binding site" evidence="16">
    <location>
        <position position="63"/>
    </location>
    <ligand>
        <name>[4Fe-4S] cluster</name>
        <dbReference type="ChEBI" id="CHEBI:49883"/>
        <note>4Fe-4S-S-AdoMet</note>
    </ligand>
</feature>
<dbReference type="GO" id="GO:0046872">
    <property type="term" value="F:metal ion binding"/>
    <property type="evidence" value="ECO:0007669"/>
    <property type="project" value="UniProtKB-KW"/>
</dbReference>
<evidence type="ECO:0000256" key="13">
    <source>
        <dbReference type="ARBA" id="ARBA00048321"/>
    </source>
</evidence>
<keyword evidence="12 14" id="KW-0627">Porphyrin biosynthesis</keyword>
<keyword evidence="10 14" id="KW-0408">Iron</keyword>
<evidence type="ECO:0000256" key="9">
    <source>
        <dbReference type="ARBA" id="ARBA00023002"/>
    </source>
</evidence>
<dbReference type="SFLD" id="SFLDS00029">
    <property type="entry name" value="Radical_SAM"/>
    <property type="match status" value="1"/>
</dbReference>
<dbReference type="PANTHER" id="PTHR13932">
    <property type="entry name" value="COPROPORPHYRINIGEN III OXIDASE"/>
    <property type="match status" value="1"/>
</dbReference>
<comment type="catalytic activity">
    <reaction evidence="13 14">
        <text>coproporphyrinogen III + 2 S-adenosyl-L-methionine = protoporphyrinogen IX + 2 5'-deoxyadenosine + 2 L-methionine + 2 CO2</text>
        <dbReference type="Rhea" id="RHEA:15425"/>
        <dbReference type="ChEBI" id="CHEBI:16526"/>
        <dbReference type="ChEBI" id="CHEBI:17319"/>
        <dbReference type="ChEBI" id="CHEBI:57307"/>
        <dbReference type="ChEBI" id="CHEBI:57309"/>
        <dbReference type="ChEBI" id="CHEBI:57844"/>
        <dbReference type="ChEBI" id="CHEBI:59789"/>
        <dbReference type="EC" id="1.3.98.3"/>
    </reaction>
</comment>
<accession>A0A2W5BFC5</accession>
<organism evidence="18 19">
    <name type="scientific">Sphingomonas hengshuiensis</name>
    <dbReference type="NCBI Taxonomy" id="1609977"/>
    <lineage>
        <taxon>Bacteria</taxon>
        <taxon>Pseudomonadati</taxon>
        <taxon>Pseudomonadota</taxon>
        <taxon>Alphaproteobacteria</taxon>
        <taxon>Sphingomonadales</taxon>
        <taxon>Sphingomonadaceae</taxon>
        <taxon>Sphingomonas</taxon>
    </lineage>
</organism>
<proteinExistence type="inferred from homology"/>
<dbReference type="InterPro" id="IPR034505">
    <property type="entry name" value="Coproporphyrinogen-III_oxidase"/>
</dbReference>
<dbReference type="GO" id="GO:0004109">
    <property type="term" value="F:coproporphyrinogen oxidase activity"/>
    <property type="evidence" value="ECO:0007669"/>
    <property type="project" value="InterPro"/>
</dbReference>
<feature type="binding site" evidence="15">
    <location>
        <position position="237"/>
    </location>
    <ligand>
        <name>S-adenosyl-L-methionine</name>
        <dbReference type="ChEBI" id="CHEBI:59789"/>
        <label>2</label>
    </ligand>
</feature>
<evidence type="ECO:0000256" key="5">
    <source>
        <dbReference type="ARBA" id="ARBA00022485"/>
    </source>
</evidence>
<dbReference type="InterPro" id="IPR013785">
    <property type="entry name" value="Aldolase_TIM"/>
</dbReference>
<dbReference type="SUPFAM" id="SSF102114">
    <property type="entry name" value="Radical SAM enzymes"/>
    <property type="match status" value="1"/>
</dbReference>
<evidence type="ECO:0000256" key="6">
    <source>
        <dbReference type="ARBA" id="ARBA00022490"/>
    </source>
</evidence>
<dbReference type="GO" id="GO:0051539">
    <property type="term" value="F:4 iron, 4 sulfur cluster binding"/>
    <property type="evidence" value="ECO:0007669"/>
    <property type="project" value="UniProtKB-KW"/>
</dbReference>
<keyword evidence="5 14" id="KW-0004">4Fe-4S</keyword>
<feature type="binding site" evidence="15">
    <location>
        <position position="166"/>
    </location>
    <ligand>
        <name>S-adenosyl-L-methionine</name>
        <dbReference type="ChEBI" id="CHEBI:59789"/>
        <label>2</label>
    </ligand>
</feature>
<dbReference type="AlphaFoldDB" id="A0A2W5BFC5"/>
<dbReference type="GO" id="GO:0051989">
    <property type="term" value="F:coproporphyrinogen dehydrogenase activity"/>
    <property type="evidence" value="ECO:0007669"/>
    <property type="project" value="UniProtKB-EC"/>
</dbReference>
<dbReference type="CDD" id="cd01335">
    <property type="entry name" value="Radical_SAM"/>
    <property type="match status" value="1"/>
</dbReference>
<reference evidence="18 19" key="1">
    <citation type="submission" date="2017-08" db="EMBL/GenBank/DDBJ databases">
        <title>Infants hospitalized years apart are colonized by the same room-sourced microbial strains.</title>
        <authorList>
            <person name="Brooks B."/>
            <person name="Olm M.R."/>
            <person name="Firek B.A."/>
            <person name="Baker R."/>
            <person name="Thomas B.C."/>
            <person name="Morowitz M.J."/>
            <person name="Banfield J.F."/>
        </authorList>
    </citation>
    <scope>NUCLEOTIDE SEQUENCE [LARGE SCALE GENOMIC DNA]</scope>
    <source>
        <strain evidence="18">S2_018_000_R3_110</strain>
    </source>
</reference>
<protein>
    <recommendedName>
        <fullName evidence="14">Coproporphyrinogen-III oxidase</fullName>
        <ecNumber evidence="14">1.3.98.3</ecNumber>
    </recommendedName>
</protein>
<dbReference type="GO" id="GO:0005737">
    <property type="term" value="C:cytoplasm"/>
    <property type="evidence" value="ECO:0007669"/>
    <property type="project" value="UniProtKB-SubCell"/>
</dbReference>
<feature type="binding site" evidence="15">
    <location>
        <position position="203"/>
    </location>
    <ligand>
        <name>S-adenosyl-L-methionine</name>
        <dbReference type="ChEBI" id="CHEBI:59789"/>
        <label>2</label>
    </ligand>
</feature>
<feature type="binding site" evidence="15">
    <location>
        <position position="50"/>
    </location>
    <ligand>
        <name>S-adenosyl-L-methionine</name>
        <dbReference type="ChEBI" id="CHEBI:59789"/>
        <label>1</label>
    </ligand>
</feature>
<dbReference type="PANTHER" id="PTHR13932:SF6">
    <property type="entry name" value="OXYGEN-INDEPENDENT COPROPORPHYRINOGEN III OXIDASE"/>
    <property type="match status" value="1"/>
</dbReference>
<keyword evidence="9 14" id="KW-0560">Oxidoreductase</keyword>
<evidence type="ECO:0000256" key="14">
    <source>
        <dbReference type="PIRNR" id="PIRNR000167"/>
    </source>
</evidence>
<keyword evidence="11 14" id="KW-0411">Iron-sulfur</keyword>
<evidence type="ECO:0000313" key="18">
    <source>
        <dbReference type="EMBL" id="PZO79788.1"/>
    </source>
</evidence>
<dbReference type="SFLD" id="SFLDG01065">
    <property type="entry name" value="anaerobic_coproporphyrinogen-I"/>
    <property type="match status" value="1"/>
</dbReference>
<evidence type="ECO:0000256" key="2">
    <source>
        <dbReference type="ARBA" id="ARBA00004785"/>
    </source>
</evidence>
<evidence type="ECO:0000256" key="11">
    <source>
        <dbReference type="ARBA" id="ARBA00023014"/>
    </source>
</evidence>
<evidence type="ECO:0000256" key="15">
    <source>
        <dbReference type="PIRSR" id="PIRSR000167-1"/>
    </source>
</evidence>
<feature type="binding site" evidence="15">
    <location>
        <position position="107"/>
    </location>
    <ligand>
        <name>S-adenosyl-L-methionine</name>
        <dbReference type="ChEBI" id="CHEBI:59789"/>
        <label>1</label>
    </ligand>
</feature>
<name>A0A2W5BFC5_9SPHN</name>
<gene>
    <name evidence="18" type="ORF">DI632_03955</name>
</gene>
<evidence type="ECO:0000256" key="16">
    <source>
        <dbReference type="PIRSR" id="PIRSR000167-2"/>
    </source>
</evidence>
<dbReference type="UniPathway" id="UPA00251">
    <property type="reaction ID" value="UER00323"/>
</dbReference>
<keyword evidence="8 14" id="KW-0479">Metal-binding</keyword>